<proteinExistence type="predicted"/>
<dbReference type="Proteomes" id="UP001159363">
    <property type="component" value="Chromosome 4"/>
</dbReference>
<name>A0ABQ9HEJ0_9NEOP</name>
<evidence type="ECO:0000256" key="1">
    <source>
        <dbReference type="SAM" id="MobiDB-lite"/>
    </source>
</evidence>
<evidence type="ECO:0000313" key="2">
    <source>
        <dbReference type="EMBL" id="KAJ8882750.1"/>
    </source>
</evidence>
<feature type="compositionally biased region" description="Polar residues" evidence="1">
    <location>
        <begin position="444"/>
        <end position="456"/>
    </location>
</feature>
<organism evidence="2 3">
    <name type="scientific">Dryococelus australis</name>
    <dbReference type="NCBI Taxonomy" id="614101"/>
    <lineage>
        <taxon>Eukaryota</taxon>
        <taxon>Metazoa</taxon>
        <taxon>Ecdysozoa</taxon>
        <taxon>Arthropoda</taxon>
        <taxon>Hexapoda</taxon>
        <taxon>Insecta</taxon>
        <taxon>Pterygota</taxon>
        <taxon>Neoptera</taxon>
        <taxon>Polyneoptera</taxon>
        <taxon>Phasmatodea</taxon>
        <taxon>Verophasmatodea</taxon>
        <taxon>Anareolatae</taxon>
        <taxon>Phasmatidae</taxon>
        <taxon>Eurycanthinae</taxon>
        <taxon>Dryococelus</taxon>
    </lineage>
</organism>
<feature type="region of interest" description="Disordered" evidence="1">
    <location>
        <begin position="394"/>
        <end position="459"/>
    </location>
</feature>
<reference evidence="2 3" key="1">
    <citation type="submission" date="2023-02" db="EMBL/GenBank/DDBJ databases">
        <title>LHISI_Scaffold_Assembly.</title>
        <authorList>
            <person name="Stuart O.P."/>
            <person name="Cleave R."/>
            <person name="Magrath M.J.L."/>
            <person name="Mikheyev A.S."/>
        </authorList>
    </citation>
    <scope>NUCLEOTIDE SEQUENCE [LARGE SCALE GENOMIC DNA]</scope>
    <source>
        <strain evidence="2">Daus_M_001</strain>
        <tissue evidence="2">Leg muscle</tissue>
    </source>
</reference>
<protein>
    <submittedName>
        <fullName evidence="2">Uncharacterized protein</fullName>
    </submittedName>
</protein>
<comment type="caution">
    <text evidence="2">The sequence shown here is derived from an EMBL/GenBank/DDBJ whole genome shotgun (WGS) entry which is preliminary data.</text>
</comment>
<evidence type="ECO:0000313" key="3">
    <source>
        <dbReference type="Proteomes" id="UP001159363"/>
    </source>
</evidence>
<keyword evidence="3" id="KW-1185">Reference proteome</keyword>
<accession>A0ABQ9HEJ0</accession>
<gene>
    <name evidence="2" type="ORF">PR048_014563</name>
</gene>
<dbReference type="EMBL" id="JARBHB010000005">
    <property type="protein sequence ID" value="KAJ8882750.1"/>
    <property type="molecule type" value="Genomic_DNA"/>
</dbReference>
<feature type="region of interest" description="Disordered" evidence="1">
    <location>
        <begin position="193"/>
        <end position="222"/>
    </location>
</feature>
<sequence length="471" mass="52120">MKGQGKREIPEKTRWHRHRLARFPHANILLPGRGLSPVRLDENDTYQPPTVTNKHWNIVSEYEYVVTRTSKVKKRGSDTGDSYTHTWLNDRSRRLPCNFCRRKFPGVQAARASGSAHSIAVSLFLFLSTTMHRAAPTSTDGLLIGCAPACVVPPTHYRGLHNSGKSHAKPADCQQPTKEWNVDKKGANGCGREAAPGYQVSDDRSGKGCRANTAPEKSQDVRRQPCARVDDLKKVKLVVRFERLVRERSITTSTAVVWTEWCQDHWGGPVLKRGRDGGCGITSTRTTLVDDALVHDAARHQPIEPEAFKKWLAAGTISKLASHQGEPGSIPDRVTGFSQVAIVPDDAVDKLVFSGISRFPHPLHSGAAPHSLHSPSSDLKTSIHKINEGWRGWRKSTRAGSCSREEQSMTRGPRVTAGGRDRNPSRWAAARLEERCPYPEVGRQLSSHPESPTRTTPAARCSLIAGTYRRS</sequence>